<dbReference type="GO" id="GO:0016209">
    <property type="term" value="F:antioxidant activity"/>
    <property type="evidence" value="ECO:0007669"/>
    <property type="project" value="InterPro"/>
</dbReference>
<dbReference type="Pfam" id="PF14289">
    <property type="entry name" value="DUF4369"/>
    <property type="match status" value="1"/>
</dbReference>
<dbReference type="PROSITE" id="PS51352">
    <property type="entry name" value="THIOREDOXIN_2"/>
    <property type="match status" value="1"/>
</dbReference>
<dbReference type="InterPro" id="IPR025380">
    <property type="entry name" value="DUF4369"/>
</dbReference>
<dbReference type="Proteomes" id="UP001199750">
    <property type="component" value="Unassembled WGS sequence"/>
</dbReference>
<keyword evidence="4" id="KW-0676">Redox-active center</keyword>
<evidence type="ECO:0000256" key="4">
    <source>
        <dbReference type="ARBA" id="ARBA00023284"/>
    </source>
</evidence>
<dbReference type="EMBL" id="QRYW01000005">
    <property type="protein sequence ID" value="RGV29928.1"/>
    <property type="molecule type" value="Genomic_DNA"/>
</dbReference>
<dbReference type="Pfam" id="PF00578">
    <property type="entry name" value="AhpC-TSA"/>
    <property type="match status" value="1"/>
</dbReference>
<evidence type="ECO:0000256" key="3">
    <source>
        <dbReference type="ARBA" id="ARBA00023157"/>
    </source>
</evidence>
<dbReference type="InterPro" id="IPR050553">
    <property type="entry name" value="Thioredoxin_ResA/DsbE_sf"/>
</dbReference>
<dbReference type="EMBL" id="QSCO01000020">
    <property type="protein sequence ID" value="RGY05068.1"/>
    <property type="molecule type" value="Genomic_DNA"/>
</dbReference>
<sequence>MELFKFIRLGIIFIGVGLSNCSTPGEYKIQGTATGIGQGMVCIISYLDKKADTLAKAEIKEEKFELKGKVSNLTIATLQIPGKGIGHAPIYLENTDYTVRLNPQNLEMSEIIGGGESQKIAHGLFLIDQNLSQAIDSIRDEYIKEANNPQSTRFQELNTFLDSIQQTIEKQKEAFLQKNATTYVALNHIAQNADRMNLKELTERYELFPAELQNSLLGQQIKTQIKKMQTLAPGQIAPDFTVQTPDGKSFNLHSIKAKAKIIDFWASWCAPCRALTPQLVKLYNEFHEQGLEIIGISLDDKKEAWIKAIEEENIPWFQGSKLDGFKPDNPLNQLYGIHGIPHIVLLNTDNQIVVTTTDIKILREEILKLFKQ</sequence>
<dbReference type="PANTHER" id="PTHR42852:SF6">
    <property type="entry name" value="THIOL:DISULFIDE INTERCHANGE PROTEIN DSBE"/>
    <property type="match status" value="1"/>
</dbReference>
<evidence type="ECO:0000256" key="2">
    <source>
        <dbReference type="ARBA" id="ARBA00022748"/>
    </source>
</evidence>
<accession>A0A1Y3Y3F1</accession>
<dbReference type="EMBL" id="JAKNDN010000031">
    <property type="protein sequence ID" value="MCG4961148.1"/>
    <property type="molecule type" value="Genomic_DNA"/>
</dbReference>
<dbReference type="Proteomes" id="UP001212263">
    <property type="component" value="Unassembled WGS sequence"/>
</dbReference>
<dbReference type="GO" id="GO:0017004">
    <property type="term" value="P:cytochrome complex assembly"/>
    <property type="evidence" value="ECO:0007669"/>
    <property type="project" value="UniProtKB-KW"/>
</dbReference>
<comment type="caution">
    <text evidence="9">The sequence shown here is derived from an EMBL/GenBank/DDBJ whole genome shotgun (WGS) entry which is preliminary data.</text>
</comment>
<dbReference type="GO" id="GO:0016491">
    <property type="term" value="F:oxidoreductase activity"/>
    <property type="evidence" value="ECO:0007669"/>
    <property type="project" value="InterPro"/>
</dbReference>
<reference evidence="7" key="3">
    <citation type="submission" date="2023-01" db="EMBL/GenBank/DDBJ databases">
        <title>Human gut microbiome strain richness.</title>
        <authorList>
            <person name="Chen-Liaw A."/>
        </authorList>
    </citation>
    <scope>NUCLEOTIDE SEQUENCE</scope>
    <source>
        <strain evidence="7">RTP21484st1_B7_RTP21484_190118</strain>
    </source>
</reference>
<feature type="domain" description="Thioredoxin" evidence="5">
    <location>
        <begin position="231"/>
        <end position="372"/>
    </location>
</feature>
<dbReference type="PANTHER" id="PTHR42852">
    <property type="entry name" value="THIOL:DISULFIDE INTERCHANGE PROTEIN DSBE"/>
    <property type="match status" value="1"/>
</dbReference>
<protein>
    <submittedName>
        <fullName evidence="9">AhpC/TSA family protein</fullName>
    </submittedName>
    <submittedName>
        <fullName evidence="7">TlpA disulfide reductase family protein</fullName>
    </submittedName>
</protein>
<dbReference type="Proteomes" id="UP000284434">
    <property type="component" value="Unassembled WGS sequence"/>
</dbReference>
<evidence type="ECO:0000313" key="11">
    <source>
        <dbReference type="Proteomes" id="UP000284434"/>
    </source>
</evidence>
<keyword evidence="3" id="KW-1015">Disulfide bond</keyword>
<evidence type="ECO:0000313" key="6">
    <source>
        <dbReference type="EMBL" id="MCG4961148.1"/>
    </source>
</evidence>
<keyword evidence="2" id="KW-0201">Cytochrome c-type biogenesis</keyword>
<name>A0A1Y3Y3F1_9BACT</name>
<reference evidence="10 11" key="1">
    <citation type="submission" date="2018-08" db="EMBL/GenBank/DDBJ databases">
        <title>A genome reference for cultivated species of the human gut microbiota.</title>
        <authorList>
            <person name="Zou Y."/>
            <person name="Xue W."/>
            <person name="Luo G."/>
        </authorList>
    </citation>
    <scope>NUCLEOTIDE SEQUENCE [LARGE SCALE GENOMIC DNA]</scope>
    <source>
        <strain evidence="8 10">AF14-6AC</strain>
        <strain evidence="9 11">OF03-11</strain>
    </source>
</reference>
<dbReference type="InterPro" id="IPR036249">
    <property type="entry name" value="Thioredoxin-like_sf"/>
</dbReference>
<organism evidence="9 11">
    <name type="scientific">Odoribacter splanchnicus</name>
    <dbReference type="NCBI Taxonomy" id="28118"/>
    <lineage>
        <taxon>Bacteria</taxon>
        <taxon>Pseudomonadati</taxon>
        <taxon>Bacteroidota</taxon>
        <taxon>Bacteroidia</taxon>
        <taxon>Bacteroidales</taxon>
        <taxon>Odoribacteraceae</taxon>
        <taxon>Odoribacter</taxon>
    </lineage>
</organism>
<dbReference type="EMBL" id="JAQMRD010000029">
    <property type="protein sequence ID" value="MDB9224668.1"/>
    <property type="molecule type" value="Genomic_DNA"/>
</dbReference>
<evidence type="ECO:0000259" key="5">
    <source>
        <dbReference type="PROSITE" id="PS51352"/>
    </source>
</evidence>
<evidence type="ECO:0000313" key="9">
    <source>
        <dbReference type="EMBL" id="RGY05068.1"/>
    </source>
</evidence>
<proteinExistence type="predicted"/>
<dbReference type="GO" id="GO:0030313">
    <property type="term" value="C:cell envelope"/>
    <property type="evidence" value="ECO:0007669"/>
    <property type="project" value="UniProtKB-SubCell"/>
</dbReference>
<dbReference type="Gene3D" id="3.40.30.10">
    <property type="entry name" value="Glutaredoxin"/>
    <property type="match status" value="1"/>
</dbReference>
<dbReference type="InterPro" id="IPR000866">
    <property type="entry name" value="AhpC/TSA"/>
</dbReference>
<dbReference type="PROSITE" id="PS00194">
    <property type="entry name" value="THIOREDOXIN_1"/>
    <property type="match status" value="1"/>
</dbReference>
<dbReference type="AlphaFoldDB" id="A0A1Y3Y3F1"/>
<evidence type="ECO:0000313" key="8">
    <source>
        <dbReference type="EMBL" id="RGV29928.1"/>
    </source>
</evidence>
<evidence type="ECO:0000256" key="1">
    <source>
        <dbReference type="ARBA" id="ARBA00004196"/>
    </source>
</evidence>
<dbReference type="SUPFAM" id="SSF52833">
    <property type="entry name" value="Thioredoxin-like"/>
    <property type="match status" value="1"/>
</dbReference>
<reference evidence="6" key="2">
    <citation type="submission" date="2022-01" db="EMBL/GenBank/DDBJ databases">
        <title>Collection of gut derived symbiotic bacterial strains cultured from healthy donors.</title>
        <authorList>
            <person name="Lin H."/>
            <person name="Kohout C."/>
            <person name="Waligurski E."/>
            <person name="Pamer E.G."/>
        </authorList>
    </citation>
    <scope>NUCLEOTIDE SEQUENCE</scope>
    <source>
        <strain evidence="6">DFI.1.149</strain>
    </source>
</reference>
<evidence type="ECO:0000313" key="10">
    <source>
        <dbReference type="Proteomes" id="UP000283426"/>
    </source>
</evidence>
<comment type="subcellular location">
    <subcellularLocation>
        <location evidence="1">Cell envelope</location>
    </subcellularLocation>
</comment>
<evidence type="ECO:0000313" key="7">
    <source>
        <dbReference type="EMBL" id="MDB9224668.1"/>
    </source>
</evidence>
<dbReference type="CDD" id="cd02966">
    <property type="entry name" value="TlpA_like_family"/>
    <property type="match status" value="1"/>
</dbReference>
<dbReference type="InterPro" id="IPR017937">
    <property type="entry name" value="Thioredoxin_CS"/>
</dbReference>
<dbReference type="Proteomes" id="UP000283426">
    <property type="component" value="Unassembled WGS sequence"/>
</dbReference>
<gene>
    <name evidence="8" type="ORF">DWW24_03415</name>
    <name evidence="9" type="ORF">DXA53_14005</name>
    <name evidence="6" type="ORF">L0P03_15015</name>
    <name evidence="7" type="ORF">PN645_16930</name>
</gene>
<dbReference type="RefSeq" id="WP_087383084.1">
    <property type="nucleotide sequence ID" value="NZ_CABJFF010000014.1"/>
</dbReference>
<dbReference type="InterPro" id="IPR013766">
    <property type="entry name" value="Thioredoxin_domain"/>
</dbReference>